<sequence length="71" mass="8503">MPQPNPKSVEKWNYDPERAHWELVRMIVVHELPFSIVEYDGFRRFVHSLNPTFEVVSRTTIKLDGIMLFEE</sequence>
<dbReference type="InterPro" id="IPR053031">
    <property type="entry name" value="Cuticle_assoc_protein"/>
</dbReference>
<evidence type="ECO:0000313" key="2">
    <source>
        <dbReference type="Proteomes" id="UP000011116"/>
    </source>
</evidence>
<proteinExistence type="predicted"/>
<dbReference type="Gramene" id="HORVU.MOREX.r3.5HG0525350.1">
    <property type="protein sequence ID" value="HORVU.MOREX.r3.5HG0525350.1.CDS1"/>
    <property type="gene ID" value="HORVU.MOREX.r3.5HG0525350"/>
</dbReference>
<organism evidence="1 2">
    <name type="scientific">Hordeum vulgare subsp. vulgare</name>
    <name type="common">Domesticated barley</name>
    <dbReference type="NCBI Taxonomy" id="112509"/>
    <lineage>
        <taxon>Eukaryota</taxon>
        <taxon>Viridiplantae</taxon>
        <taxon>Streptophyta</taxon>
        <taxon>Embryophyta</taxon>
        <taxon>Tracheophyta</taxon>
        <taxon>Spermatophyta</taxon>
        <taxon>Magnoliopsida</taxon>
        <taxon>Liliopsida</taxon>
        <taxon>Poales</taxon>
        <taxon>Poaceae</taxon>
        <taxon>BOP clade</taxon>
        <taxon>Pooideae</taxon>
        <taxon>Triticodae</taxon>
        <taxon>Triticeae</taxon>
        <taxon>Hordeinae</taxon>
        <taxon>Hordeum</taxon>
    </lineage>
</organism>
<keyword evidence="2" id="KW-1185">Reference proteome</keyword>
<dbReference type="PANTHER" id="PTHR34396:SF25">
    <property type="entry name" value="BOUNDARY ELEMENT ASSOCIATED FACTOR"/>
    <property type="match status" value="1"/>
</dbReference>
<protein>
    <submittedName>
        <fullName evidence="1">Uncharacterized protein</fullName>
    </submittedName>
</protein>
<evidence type="ECO:0000313" key="1">
    <source>
        <dbReference type="EnsemblPlants" id="HORVU.MOREX.r3.5HG0525350.1.CDS1"/>
    </source>
</evidence>
<dbReference type="EnsemblPlants" id="HORVU.MOREX.r3.5HG0525350.1">
    <property type="protein sequence ID" value="HORVU.MOREX.r3.5HG0525350.1.CDS1"/>
    <property type="gene ID" value="HORVU.MOREX.r3.5HG0525350"/>
</dbReference>
<reference evidence="1" key="3">
    <citation type="submission" date="2022-01" db="UniProtKB">
        <authorList>
            <consortium name="EnsemblPlants"/>
        </authorList>
    </citation>
    <scope>IDENTIFICATION</scope>
    <source>
        <strain evidence="1">subsp. vulgare</strain>
    </source>
</reference>
<accession>A0A8I6XV45</accession>
<reference evidence="2" key="1">
    <citation type="journal article" date="2012" name="Nature">
        <title>A physical, genetic and functional sequence assembly of the barley genome.</title>
        <authorList>
            <consortium name="The International Barley Genome Sequencing Consortium"/>
            <person name="Mayer K.F."/>
            <person name="Waugh R."/>
            <person name="Brown J.W."/>
            <person name="Schulman A."/>
            <person name="Langridge P."/>
            <person name="Platzer M."/>
            <person name="Fincher G.B."/>
            <person name="Muehlbauer G.J."/>
            <person name="Sato K."/>
            <person name="Close T.J."/>
            <person name="Wise R.P."/>
            <person name="Stein N."/>
        </authorList>
    </citation>
    <scope>NUCLEOTIDE SEQUENCE [LARGE SCALE GENOMIC DNA]</scope>
    <source>
        <strain evidence="2">cv. Morex</strain>
    </source>
</reference>
<reference evidence="1" key="2">
    <citation type="submission" date="2020-10" db="EMBL/GenBank/DDBJ databases">
        <authorList>
            <person name="Scholz U."/>
            <person name="Mascher M."/>
            <person name="Fiebig A."/>
        </authorList>
    </citation>
    <scope>NUCLEOTIDE SEQUENCE [LARGE SCALE GENOMIC DNA]</scope>
    <source>
        <strain evidence="1">cv. Morex</strain>
    </source>
</reference>
<dbReference type="Gramene" id="HORVU.MOREX.r2.5HG0436800.1">
    <property type="protein sequence ID" value="HORVU.MOREX.r2.5HG0436800.1.CDS.1"/>
    <property type="gene ID" value="HORVU.MOREX.r2.5HG0436800"/>
</dbReference>
<name>A0A8I6XV45_HORVV</name>
<dbReference type="Proteomes" id="UP000011116">
    <property type="component" value="Chromosome 5H"/>
</dbReference>
<dbReference type="SUPFAM" id="SSF140996">
    <property type="entry name" value="Hermes dimerisation domain"/>
    <property type="match status" value="1"/>
</dbReference>
<dbReference type="PANTHER" id="PTHR34396">
    <property type="entry name" value="OS03G0264950 PROTEIN-RELATED"/>
    <property type="match status" value="1"/>
</dbReference>
<dbReference type="AlphaFoldDB" id="A0A8I6XV45"/>